<evidence type="ECO:0000313" key="3">
    <source>
        <dbReference type="EMBL" id="MBF0934476.1"/>
    </source>
</evidence>
<sequence>MKSRKFIKLVVGSLTGGALILSGLALQNVVTPTASQNQTDTVQAQGSASEFEETIMKAVEKAKDSVVSIQNYQKESQQNNLYGYGTGGENQVDLEDPSASQKLAGEGSGVI</sequence>
<feature type="chain" id="PRO_5039387613" evidence="2">
    <location>
        <begin position="28"/>
        <end position="111"/>
    </location>
</feature>
<dbReference type="AlphaFoldDB" id="A0A929QSP5"/>
<feature type="region of interest" description="Disordered" evidence="1">
    <location>
        <begin position="78"/>
        <end position="111"/>
    </location>
</feature>
<proteinExistence type="predicted"/>
<reference evidence="3" key="1">
    <citation type="submission" date="2020-04" db="EMBL/GenBank/DDBJ databases">
        <title>Deep metagenomics examines the oral microbiome during advanced dental caries in children, revealing novel taxa and co-occurrences with host molecules.</title>
        <authorList>
            <person name="Baker J.L."/>
            <person name="Morton J.T."/>
            <person name="Dinis M."/>
            <person name="Alvarez R."/>
            <person name="Tran N.C."/>
            <person name="Knight R."/>
            <person name="Edlund A."/>
        </authorList>
    </citation>
    <scope>NUCLEOTIDE SEQUENCE</scope>
    <source>
        <strain evidence="3">JCVI_23_bin.16</strain>
    </source>
</reference>
<feature type="non-terminal residue" evidence="3">
    <location>
        <position position="111"/>
    </location>
</feature>
<feature type="signal peptide" evidence="2">
    <location>
        <begin position="1"/>
        <end position="27"/>
    </location>
</feature>
<accession>A0A929QSP5</accession>
<evidence type="ECO:0000256" key="1">
    <source>
        <dbReference type="SAM" id="MobiDB-lite"/>
    </source>
</evidence>
<name>A0A929QSP5_ABIDE</name>
<dbReference type="InterPro" id="IPR043504">
    <property type="entry name" value="Peptidase_S1_PA_chymotrypsin"/>
</dbReference>
<organism evidence="3 4">
    <name type="scientific">Abiotrophia defectiva</name>
    <name type="common">Streptococcus defectivus</name>
    <dbReference type="NCBI Taxonomy" id="46125"/>
    <lineage>
        <taxon>Bacteria</taxon>
        <taxon>Bacillati</taxon>
        <taxon>Bacillota</taxon>
        <taxon>Bacilli</taxon>
        <taxon>Lactobacillales</taxon>
        <taxon>Aerococcaceae</taxon>
        <taxon>Abiotrophia</taxon>
    </lineage>
</organism>
<keyword evidence="3" id="KW-0378">Hydrolase</keyword>
<keyword evidence="3" id="KW-0645">Protease</keyword>
<gene>
    <name evidence="3" type="ORF">HXK00_02390</name>
</gene>
<keyword evidence="2" id="KW-0732">Signal</keyword>
<dbReference type="Proteomes" id="UP000757900">
    <property type="component" value="Unassembled WGS sequence"/>
</dbReference>
<evidence type="ECO:0000313" key="4">
    <source>
        <dbReference type="Proteomes" id="UP000757900"/>
    </source>
</evidence>
<dbReference type="GO" id="GO:0006508">
    <property type="term" value="P:proteolysis"/>
    <property type="evidence" value="ECO:0007669"/>
    <property type="project" value="UniProtKB-KW"/>
</dbReference>
<dbReference type="GO" id="GO:0008233">
    <property type="term" value="F:peptidase activity"/>
    <property type="evidence" value="ECO:0007669"/>
    <property type="project" value="UniProtKB-KW"/>
</dbReference>
<comment type="caution">
    <text evidence="3">The sequence shown here is derived from an EMBL/GenBank/DDBJ whole genome shotgun (WGS) entry which is preliminary data.</text>
</comment>
<dbReference type="Gene3D" id="2.40.10.10">
    <property type="entry name" value="Trypsin-like serine proteases"/>
    <property type="match status" value="1"/>
</dbReference>
<evidence type="ECO:0000256" key="2">
    <source>
        <dbReference type="SAM" id="SignalP"/>
    </source>
</evidence>
<dbReference type="EMBL" id="JABZFV010000026">
    <property type="protein sequence ID" value="MBF0934476.1"/>
    <property type="molecule type" value="Genomic_DNA"/>
</dbReference>
<protein>
    <submittedName>
        <fullName evidence="3">Serine protease</fullName>
    </submittedName>
</protein>